<gene>
    <name evidence="1" type="ORF">MettiDRAFT_1618</name>
</gene>
<evidence type="ECO:0000313" key="1">
    <source>
        <dbReference type="EMBL" id="ETA68165.1"/>
    </source>
</evidence>
<dbReference type="EMBL" id="AZAJ01000001">
    <property type="protein sequence ID" value="ETA68165.1"/>
    <property type="molecule type" value="Genomic_DNA"/>
</dbReference>
<organism evidence="1 2">
    <name type="scientific">Methanolobus tindarius DSM 2278</name>
    <dbReference type="NCBI Taxonomy" id="1090322"/>
    <lineage>
        <taxon>Archaea</taxon>
        <taxon>Methanobacteriati</taxon>
        <taxon>Methanobacteriota</taxon>
        <taxon>Stenosarchaea group</taxon>
        <taxon>Methanomicrobia</taxon>
        <taxon>Methanosarcinales</taxon>
        <taxon>Methanosarcinaceae</taxon>
        <taxon>Methanolobus</taxon>
    </lineage>
</organism>
<protein>
    <submittedName>
        <fullName evidence="1">Uncharacterized protein</fullName>
    </submittedName>
</protein>
<accession>W9DRJ9</accession>
<proteinExistence type="predicted"/>
<name>W9DRJ9_METTI</name>
<dbReference type="AlphaFoldDB" id="W9DRJ9"/>
<sequence length="141" mass="15953">MVACGNRDSTSGLHIVPICNFPLNRKCVPPHYSSDHSGISLHFCLMGSENENTLISLCNYIVDVLQSVYPFERHFLSSFSSRLLDEVKKHPFYVKGPRTMVVILIEWISFATLIVSFRNTTSAYINVKINSIECLIPCILQ</sequence>
<reference evidence="1 2" key="1">
    <citation type="submission" date="2013-08" db="EMBL/GenBank/DDBJ databases">
        <authorList>
            <consortium name="DOE Joint Genome Institute"/>
            <person name="Eisen J."/>
            <person name="Huntemann M."/>
            <person name="Han J."/>
            <person name="Chen A."/>
            <person name="Kyrpides N."/>
            <person name="Mavromatis K."/>
            <person name="Markowitz V."/>
            <person name="Palaniappan K."/>
            <person name="Ivanova N."/>
            <person name="Schaumberg A."/>
            <person name="Pati A."/>
            <person name="Liolios K."/>
            <person name="Nordberg H.P."/>
            <person name="Cantor M.N."/>
            <person name="Hua S.X."/>
            <person name="Woyke T."/>
        </authorList>
    </citation>
    <scope>NUCLEOTIDE SEQUENCE [LARGE SCALE GENOMIC DNA]</scope>
    <source>
        <strain evidence="1 2">DSM 2278</strain>
    </source>
</reference>
<dbReference type="Proteomes" id="UP000019483">
    <property type="component" value="Unassembled WGS sequence"/>
</dbReference>
<keyword evidence="2" id="KW-1185">Reference proteome</keyword>
<evidence type="ECO:0000313" key="2">
    <source>
        <dbReference type="Proteomes" id="UP000019483"/>
    </source>
</evidence>
<comment type="caution">
    <text evidence="1">The sequence shown here is derived from an EMBL/GenBank/DDBJ whole genome shotgun (WGS) entry which is preliminary data.</text>
</comment>